<evidence type="ECO:0000313" key="2">
    <source>
        <dbReference type="Proteomes" id="UP001161757"/>
    </source>
</evidence>
<proteinExistence type="predicted"/>
<reference evidence="1" key="1">
    <citation type="submission" date="2023-01" db="EMBL/GenBank/DDBJ databases">
        <title>Exophiala dermititidis isolated from Cystic Fibrosis Patient.</title>
        <authorList>
            <person name="Kurbessoian T."/>
            <person name="Crocker A."/>
            <person name="Murante D."/>
            <person name="Hogan D.A."/>
            <person name="Stajich J.E."/>
        </authorList>
    </citation>
    <scope>NUCLEOTIDE SEQUENCE</scope>
    <source>
        <strain evidence="1">Ex8</strain>
    </source>
</reference>
<dbReference type="Proteomes" id="UP001161757">
    <property type="component" value="Unassembled WGS sequence"/>
</dbReference>
<organism evidence="1 2">
    <name type="scientific">Exophiala dermatitidis</name>
    <name type="common">Black yeast-like fungus</name>
    <name type="synonym">Wangiella dermatitidis</name>
    <dbReference type="NCBI Taxonomy" id="5970"/>
    <lineage>
        <taxon>Eukaryota</taxon>
        <taxon>Fungi</taxon>
        <taxon>Dikarya</taxon>
        <taxon>Ascomycota</taxon>
        <taxon>Pezizomycotina</taxon>
        <taxon>Eurotiomycetes</taxon>
        <taxon>Chaetothyriomycetidae</taxon>
        <taxon>Chaetothyriales</taxon>
        <taxon>Herpotrichiellaceae</taxon>
        <taxon>Exophiala</taxon>
    </lineage>
</organism>
<protein>
    <submittedName>
        <fullName evidence="1">Uncharacterized protein</fullName>
    </submittedName>
</protein>
<name>A0AAN6EY56_EXODE</name>
<gene>
    <name evidence="1" type="ORF">HRR80_003600</name>
</gene>
<sequence>MDGIGFPCPPFLQVLCISDGQSYYSFNCYTGNLAGWVVGGGGDGGVGASEEEVEAKEESNRYQWLMDTRMLQLARRKTIRARAVDPETTHARTPNLQYVAWEDGVLSLFFSLASACIVSLALR</sequence>
<comment type="caution">
    <text evidence="1">The sequence shown here is derived from an EMBL/GenBank/DDBJ whole genome shotgun (WGS) entry which is preliminary data.</text>
</comment>
<accession>A0AAN6EY56</accession>
<evidence type="ECO:0000313" key="1">
    <source>
        <dbReference type="EMBL" id="KAJ8992501.1"/>
    </source>
</evidence>
<dbReference type="EMBL" id="JAJGCB010000005">
    <property type="protein sequence ID" value="KAJ8992501.1"/>
    <property type="molecule type" value="Genomic_DNA"/>
</dbReference>
<dbReference type="AlphaFoldDB" id="A0AAN6EY56"/>